<dbReference type="Ensembl" id="ENSELUT00000039569.3">
    <property type="protein sequence ID" value="ENSELUP00000015963.3"/>
    <property type="gene ID" value="ENSELUG00000015849.3"/>
</dbReference>
<dbReference type="InterPro" id="IPR033899">
    <property type="entry name" value="CXC_Chemokine_domain"/>
</dbReference>
<dbReference type="SUPFAM" id="SSF54117">
    <property type="entry name" value="Interleukin 8-like chemokines"/>
    <property type="match status" value="1"/>
</dbReference>
<dbReference type="Bgee" id="ENSELUG00000015849">
    <property type="expression patterns" value="Expressed in spleen and 14 other cell types or tissues"/>
</dbReference>
<organism evidence="4 5">
    <name type="scientific">Esox lucius</name>
    <name type="common">Northern pike</name>
    <dbReference type="NCBI Taxonomy" id="8010"/>
    <lineage>
        <taxon>Eukaryota</taxon>
        <taxon>Metazoa</taxon>
        <taxon>Chordata</taxon>
        <taxon>Craniata</taxon>
        <taxon>Vertebrata</taxon>
        <taxon>Euteleostomi</taxon>
        <taxon>Actinopterygii</taxon>
        <taxon>Neopterygii</taxon>
        <taxon>Teleostei</taxon>
        <taxon>Protacanthopterygii</taxon>
        <taxon>Esociformes</taxon>
        <taxon>Esocidae</taxon>
        <taxon>Esox</taxon>
    </lineage>
</organism>
<dbReference type="Gene3D" id="2.40.50.40">
    <property type="match status" value="1"/>
</dbReference>
<name>A0A3P8YHE7_ESOLU</name>
<dbReference type="GO" id="GO:0006955">
    <property type="term" value="P:immune response"/>
    <property type="evidence" value="ECO:0007669"/>
    <property type="project" value="InterPro"/>
</dbReference>
<proteinExistence type="inferred from homology"/>
<evidence type="ECO:0000313" key="4">
    <source>
        <dbReference type="Ensembl" id="ENSELUP00000015963.3"/>
    </source>
</evidence>
<reference evidence="4" key="3">
    <citation type="submission" date="2025-08" db="UniProtKB">
        <authorList>
            <consortium name="Ensembl"/>
        </authorList>
    </citation>
    <scope>IDENTIFICATION</scope>
</reference>
<dbReference type="GO" id="GO:0008009">
    <property type="term" value="F:chemokine activity"/>
    <property type="evidence" value="ECO:0007669"/>
    <property type="project" value="InterPro"/>
</dbReference>
<dbReference type="GO" id="GO:0005615">
    <property type="term" value="C:extracellular space"/>
    <property type="evidence" value="ECO:0007669"/>
    <property type="project" value="UniProtKB-KW"/>
</dbReference>
<dbReference type="InterPro" id="IPR001811">
    <property type="entry name" value="Chemokine_IL8-like_dom"/>
</dbReference>
<feature type="domain" description="Chemokine interleukin-8-like" evidence="3">
    <location>
        <begin position="51"/>
        <end position="113"/>
    </location>
</feature>
<evidence type="ECO:0000259" key="3">
    <source>
        <dbReference type="SMART" id="SM00199"/>
    </source>
</evidence>
<dbReference type="InterPro" id="IPR036048">
    <property type="entry name" value="Interleukin_8-like_sf"/>
</dbReference>
<sequence>QIPVIFLHIYIYILQGSLVCISNCFCVFRFGNPVAVTCLNSIPILCKGPVSQRCLCRKVRDKNFGGIKSVEDVQIFPPSQSCTRLEIIVSLKNGVQYCLDPKMKIVQNLLTRLMNKPAPPTVPSPTEVP</sequence>
<dbReference type="SMART" id="SM00199">
    <property type="entry name" value="SCY"/>
    <property type="match status" value="1"/>
</dbReference>
<reference evidence="5" key="1">
    <citation type="journal article" date="2014" name="PLoS ONE">
        <title>The genome and linkage map of the northern pike (Esox lucius): conserved synteny revealed between the salmonid sister group and the Neoteleostei.</title>
        <authorList>
            <person name="Rondeau E.B."/>
            <person name="Minkley D.R."/>
            <person name="Leong J.S."/>
            <person name="Messmer A.M."/>
            <person name="Jantzen J.R."/>
            <person name="von Schalburg K.R."/>
            <person name="Lemon C."/>
            <person name="Bird N.H."/>
            <person name="Koop B.F."/>
        </authorList>
    </citation>
    <scope>NUCLEOTIDE SEQUENCE</scope>
</reference>
<dbReference type="CDD" id="cd00273">
    <property type="entry name" value="Chemokine_CXC"/>
    <property type="match status" value="1"/>
</dbReference>
<dbReference type="PRINTS" id="PR00436">
    <property type="entry name" value="INTERLEUKIN8"/>
</dbReference>
<protein>
    <recommendedName>
        <fullName evidence="3">Chemokine interleukin-8-like domain-containing protein</fullName>
    </recommendedName>
</protein>
<evidence type="ECO:0000313" key="5">
    <source>
        <dbReference type="Proteomes" id="UP000265140"/>
    </source>
</evidence>
<evidence type="ECO:0000256" key="1">
    <source>
        <dbReference type="ARBA" id="ARBA00010665"/>
    </source>
</evidence>
<dbReference type="Proteomes" id="UP000265140">
    <property type="component" value="Chromosome 4"/>
</dbReference>
<dbReference type="GO" id="GO:0006952">
    <property type="term" value="P:defense response"/>
    <property type="evidence" value="ECO:0007669"/>
    <property type="project" value="InterPro"/>
</dbReference>
<dbReference type="GeneTree" id="ENSGT00990000205168"/>
<reference evidence="4" key="4">
    <citation type="submission" date="2025-09" db="UniProtKB">
        <authorList>
            <consortium name="Ensembl"/>
        </authorList>
    </citation>
    <scope>IDENTIFICATION</scope>
</reference>
<evidence type="ECO:0000256" key="2">
    <source>
        <dbReference type="ARBA" id="ARBA00022514"/>
    </source>
</evidence>
<reference evidence="4" key="2">
    <citation type="submission" date="2020-02" db="EMBL/GenBank/DDBJ databases">
        <title>Esox lucius (northern pike) genome, fEsoLuc1, primary haplotype.</title>
        <authorList>
            <person name="Myers G."/>
            <person name="Karagic N."/>
            <person name="Meyer A."/>
            <person name="Pippel M."/>
            <person name="Reichard M."/>
            <person name="Winkler S."/>
            <person name="Tracey A."/>
            <person name="Sims Y."/>
            <person name="Howe K."/>
            <person name="Rhie A."/>
            <person name="Formenti G."/>
            <person name="Durbin R."/>
            <person name="Fedrigo O."/>
            <person name="Jarvis E.D."/>
        </authorList>
    </citation>
    <scope>NUCLEOTIDE SEQUENCE [LARGE SCALE GENOMIC DNA]</scope>
</reference>
<dbReference type="AlphaFoldDB" id="A0A3P8YHE7"/>
<keyword evidence="5" id="KW-1185">Reference proteome</keyword>
<accession>A0A3P8YHE7</accession>
<keyword evidence="2" id="KW-0202">Cytokine</keyword>
<dbReference type="Pfam" id="PF00048">
    <property type="entry name" value="IL8"/>
    <property type="match status" value="1"/>
</dbReference>
<dbReference type="InParanoid" id="A0A3P8YHE7"/>
<comment type="similarity">
    <text evidence="1">Belongs to the intercrine alpha (chemokine CxC) family.</text>
</comment>